<dbReference type="EMBL" id="QGGR01000040">
    <property type="protein sequence ID" value="PWK30178.1"/>
    <property type="molecule type" value="Genomic_DNA"/>
</dbReference>
<sequence length="242" mass="25313">MTMQWSGATEPRESRPLARCLIDLADTPDDAAGVRAQLVTVALLVADRVEAADYASVTTLDGDGYATVAASSELARAVDDAQYSSDAGPCLDSVDTGTPVAVPDIRNAIRWPGFREQAIAMGLRASLSIPLFAGSGATLAALNLYGRDHTSMGVLIDAVLTVFDDRSGDEPLPAALDDGGRELVAGLVEAHTIRATIQRAIGVTMGRENCTAEQAYRRLQASAAAAGVTLRETATGLLAERR</sequence>
<dbReference type="InterPro" id="IPR029016">
    <property type="entry name" value="GAF-like_dom_sf"/>
</dbReference>
<feature type="domain" description="ANTAR" evidence="3">
    <location>
        <begin position="177"/>
        <end position="238"/>
    </location>
</feature>
<dbReference type="SUPFAM" id="SSF55781">
    <property type="entry name" value="GAF domain-like"/>
    <property type="match status" value="1"/>
</dbReference>
<protein>
    <submittedName>
        <fullName evidence="4">GAF domain-containing protein</fullName>
    </submittedName>
</protein>
<dbReference type="Pfam" id="PF03861">
    <property type="entry name" value="ANTAR"/>
    <property type="match status" value="1"/>
</dbReference>
<reference evidence="4 5" key="1">
    <citation type="submission" date="2018-05" db="EMBL/GenBank/DDBJ databases">
        <title>Genomic Encyclopedia of Archaeal and Bacterial Type Strains, Phase II (KMG-II): from individual species to whole genera.</title>
        <authorList>
            <person name="Goeker M."/>
        </authorList>
    </citation>
    <scope>NUCLEOTIDE SEQUENCE [LARGE SCALE GENOMIC DNA]</scope>
    <source>
        <strain evidence="4 5">DSM 45184</strain>
    </source>
</reference>
<gene>
    <name evidence="4" type="ORF">BC793_14032</name>
</gene>
<keyword evidence="1" id="KW-0805">Transcription regulation</keyword>
<dbReference type="RefSeq" id="WP_109602691.1">
    <property type="nucleotide sequence ID" value="NZ_BONA01000100.1"/>
</dbReference>
<organism evidence="4 5">
    <name type="scientific">Actinoplanes xinjiangensis</name>
    <dbReference type="NCBI Taxonomy" id="512350"/>
    <lineage>
        <taxon>Bacteria</taxon>
        <taxon>Bacillati</taxon>
        <taxon>Actinomycetota</taxon>
        <taxon>Actinomycetes</taxon>
        <taxon>Micromonosporales</taxon>
        <taxon>Micromonosporaceae</taxon>
        <taxon>Actinoplanes</taxon>
    </lineage>
</organism>
<dbReference type="GO" id="GO:0003723">
    <property type="term" value="F:RNA binding"/>
    <property type="evidence" value="ECO:0007669"/>
    <property type="project" value="InterPro"/>
</dbReference>
<dbReference type="InterPro" id="IPR005561">
    <property type="entry name" value="ANTAR"/>
</dbReference>
<evidence type="ECO:0000313" key="4">
    <source>
        <dbReference type="EMBL" id="PWK30178.1"/>
    </source>
</evidence>
<evidence type="ECO:0000256" key="1">
    <source>
        <dbReference type="ARBA" id="ARBA00023015"/>
    </source>
</evidence>
<dbReference type="Pfam" id="PF13185">
    <property type="entry name" value="GAF_2"/>
    <property type="match status" value="1"/>
</dbReference>
<dbReference type="Gene3D" id="1.10.10.10">
    <property type="entry name" value="Winged helix-like DNA-binding domain superfamily/Winged helix DNA-binding domain"/>
    <property type="match status" value="1"/>
</dbReference>
<name>A0A316EFQ1_9ACTN</name>
<dbReference type="PROSITE" id="PS50921">
    <property type="entry name" value="ANTAR"/>
    <property type="match status" value="1"/>
</dbReference>
<evidence type="ECO:0000259" key="3">
    <source>
        <dbReference type="PROSITE" id="PS50921"/>
    </source>
</evidence>
<dbReference type="SMART" id="SM01012">
    <property type="entry name" value="ANTAR"/>
    <property type="match status" value="1"/>
</dbReference>
<evidence type="ECO:0000256" key="2">
    <source>
        <dbReference type="ARBA" id="ARBA00023163"/>
    </source>
</evidence>
<dbReference type="Gene3D" id="3.30.450.40">
    <property type="match status" value="1"/>
</dbReference>
<dbReference type="InterPro" id="IPR003018">
    <property type="entry name" value="GAF"/>
</dbReference>
<proteinExistence type="predicted"/>
<accession>A0A316EFQ1</accession>
<keyword evidence="5" id="KW-1185">Reference proteome</keyword>
<keyword evidence="2" id="KW-0804">Transcription</keyword>
<dbReference type="AlphaFoldDB" id="A0A316EFQ1"/>
<dbReference type="InterPro" id="IPR036388">
    <property type="entry name" value="WH-like_DNA-bd_sf"/>
</dbReference>
<dbReference type="Proteomes" id="UP000245697">
    <property type="component" value="Unassembled WGS sequence"/>
</dbReference>
<evidence type="ECO:0000313" key="5">
    <source>
        <dbReference type="Proteomes" id="UP000245697"/>
    </source>
</evidence>
<comment type="caution">
    <text evidence="4">The sequence shown here is derived from an EMBL/GenBank/DDBJ whole genome shotgun (WGS) entry which is preliminary data.</text>
</comment>
<dbReference type="OrthoDB" id="3294302at2"/>